<proteinExistence type="predicted"/>
<gene>
    <name evidence="1" type="ORF">TNIN_1581</name>
</gene>
<dbReference type="EMBL" id="BMAV01005323">
    <property type="protein sequence ID" value="GFY46337.1"/>
    <property type="molecule type" value="Genomic_DNA"/>
</dbReference>
<sequence length="111" mass="13018">MSYSIQNSHDHVSLTIKVSSDKKSGEEIGFGWGKDDEEVCDLIRKSIASHLLYLIFLISTFESTWKAEKKNKNKRLNFSMTSQLIKERERTKRYFIFENLPAFTSYRNLTT</sequence>
<evidence type="ECO:0000313" key="2">
    <source>
        <dbReference type="Proteomes" id="UP000886998"/>
    </source>
</evidence>
<protein>
    <submittedName>
        <fullName evidence="1">Uncharacterized protein</fullName>
    </submittedName>
</protein>
<dbReference type="OrthoDB" id="10498816at2759"/>
<keyword evidence="2" id="KW-1185">Reference proteome</keyword>
<reference evidence="1" key="1">
    <citation type="submission" date="2020-08" db="EMBL/GenBank/DDBJ databases">
        <title>Multicomponent nature underlies the extraordinary mechanical properties of spider dragline silk.</title>
        <authorList>
            <person name="Kono N."/>
            <person name="Nakamura H."/>
            <person name="Mori M."/>
            <person name="Yoshida Y."/>
            <person name="Ohtoshi R."/>
            <person name="Malay A.D."/>
            <person name="Moran D.A.P."/>
            <person name="Tomita M."/>
            <person name="Numata K."/>
            <person name="Arakawa K."/>
        </authorList>
    </citation>
    <scope>NUCLEOTIDE SEQUENCE</scope>
</reference>
<organism evidence="1 2">
    <name type="scientific">Trichonephila inaurata madagascariensis</name>
    <dbReference type="NCBI Taxonomy" id="2747483"/>
    <lineage>
        <taxon>Eukaryota</taxon>
        <taxon>Metazoa</taxon>
        <taxon>Ecdysozoa</taxon>
        <taxon>Arthropoda</taxon>
        <taxon>Chelicerata</taxon>
        <taxon>Arachnida</taxon>
        <taxon>Araneae</taxon>
        <taxon>Araneomorphae</taxon>
        <taxon>Entelegynae</taxon>
        <taxon>Araneoidea</taxon>
        <taxon>Nephilidae</taxon>
        <taxon>Trichonephila</taxon>
        <taxon>Trichonephila inaurata</taxon>
    </lineage>
</organism>
<comment type="caution">
    <text evidence="1">The sequence shown here is derived from an EMBL/GenBank/DDBJ whole genome shotgun (WGS) entry which is preliminary data.</text>
</comment>
<name>A0A8X7BXK8_9ARAC</name>
<accession>A0A8X7BXK8</accession>
<evidence type="ECO:0000313" key="1">
    <source>
        <dbReference type="EMBL" id="GFY46337.1"/>
    </source>
</evidence>
<dbReference type="AlphaFoldDB" id="A0A8X7BXK8"/>
<dbReference type="Proteomes" id="UP000886998">
    <property type="component" value="Unassembled WGS sequence"/>
</dbReference>